<dbReference type="Pfam" id="PF18962">
    <property type="entry name" value="Por_Secre_tail"/>
    <property type="match status" value="1"/>
</dbReference>
<dbReference type="NCBIfam" id="TIGR04183">
    <property type="entry name" value="Por_Secre_tail"/>
    <property type="match status" value="1"/>
</dbReference>
<sequence>MKHHLGNNRRFYWLQTVIASGQRLVRHACSLKTILGLAFLTYFCLPTASAQIQIIPIESFPKVTPTSKSATSGARIQAVKLPFFDDFSGSANRLDPVLWQSGSVYINNTLPINQPSVNVATFDGLDANGAPYNFTDPNAVGLSDTLVSNPIDLTGLTAANNIIFSFYWQRKGLGELPDPLDSLRLQFLTSAKTWETVWVGDSTKKGTNNNFTQSFVAVNQARFLHAAFQFRFQAFGRMSGAFDTWHLDYLYMNQGRSATNLSVKDIASRQPVSSYLKRYTAMPMKQYLLNPVAETADTIRTDIVNLFNNFNTTSYNTVITDQLTKQVLQRYQSAEAKLIGAFSSQVVGMKPQPLPAGFANQKAVLQTQFAVQTTDQATIPGVNLSRNDSISGLTVLDNYYAYDDGTAEAAIQNTQRQGRVAMRFLLNKSDAVSGLQVCFAPVKTNLTGQTAVFSIYADDRGRPGRTLYQKAAVISYANSRNGFVDIPFDYSVAVTDTFYVGWTQVSEEYTVAFGFDKNSPFGNQVFEGRGTAWDPNNPGGVPMIRPVLGMGKDAPITGVEEEPETNTKLMVFPNPNSGILIWQNPALQQIDIVDISGRTVVSTRPAAGQNQLNVSQLADGFYIVRLSDGKKTVVQKLIIRK</sequence>
<feature type="domain" description="Secretion system C-terminal sorting" evidence="1">
    <location>
        <begin position="571"/>
        <end position="639"/>
    </location>
</feature>
<name>A0A7K0ERR2_9BACT</name>
<accession>A0A7K0ERR2</accession>
<dbReference type="InterPro" id="IPR026444">
    <property type="entry name" value="Secre_tail"/>
</dbReference>
<protein>
    <submittedName>
        <fullName evidence="2">T9SS type A sorting domain-containing protein</fullName>
    </submittedName>
</protein>
<dbReference type="Proteomes" id="UP000441754">
    <property type="component" value="Unassembled WGS sequence"/>
</dbReference>
<proteinExistence type="predicted"/>
<evidence type="ECO:0000313" key="2">
    <source>
        <dbReference type="EMBL" id="MRS64487.1"/>
    </source>
</evidence>
<gene>
    <name evidence="2" type="ORF">GJJ30_24525</name>
</gene>
<dbReference type="EMBL" id="WJXZ01000014">
    <property type="protein sequence ID" value="MRS64487.1"/>
    <property type="molecule type" value="Genomic_DNA"/>
</dbReference>
<dbReference type="Gene3D" id="2.60.120.260">
    <property type="entry name" value="Galactose-binding domain-like"/>
    <property type="match status" value="1"/>
</dbReference>
<evidence type="ECO:0000259" key="1">
    <source>
        <dbReference type="Pfam" id="PF18962"/>
    </source>
</evidence>
<keyword evidence="3" id="KW-1185">Reference proteome</keyword>
<organism evidence="2 3">
    <name type="scientific">Larkinella terrae</name>
    <dbReference type="NCBI Taxonomy" id="2025311"/>
    <lineage>
        <taxon>Bacteria</taxon>
        <taxon>Pseudomonadati</taxon>
        <taxon>Bacteroidota</taxon>
        <taxon>Cytophagia</taxon>
        <taxon>Cytophagales</taxon>
        <taxon>Spirosomataceae</taxon>
        <taxon>Larkinella</taxon>
    </lineage>
</organism>
<evidence type="ECO:0000313" key="3">
    <source>
        <dbReference type="Proteomes" id="UP000441754"/>
    </source>
</evidence>
<comment type="caution">
    <text evidence="2">The sequence shown here is derived from an EMBL/GenBank/DDBJ whole genome shotgun (WGS) entry which is preliminary data.</text>
</comment>
<dbReference type="OrthoDB" id="1488838at2"/>
<dbReference type="AlphaFoldDB" id="A0A7K0ERR2"/>
<reference evidence="2 3" key="1">
    <citation type="journal article" date="2018" name="Antonie Van Leeuwenhoek">
        <title>Larkinella terrae sp. nov., isolated from soil on Jeju Island, South Korea.</title>
        <authorList>
            <person name="Ten L.N."/>
            <person name="Jeon J."/>
            <person name="Park S.J."/>
            <person name="Park S."/>
            <person name="Lee S.Y."/>
            <person name="Kim M.K."/>
            <person name="Jung H.Y."/>
        </authorList>
    </citation>
    <scope>NUCLEOTIDE SEQUENCE [LARGE SCALE GENOMIC DNA]</scope>
    <source>
        <strain evidence="2 3">KCTC 52001</strain>
    </source>
</reference>